<keyword evidence="1" id="KW-1133">Transmembrane helix</keyword>
<evidence type="ECO:0008006" key="3">
    <source>
        <dbReference type="Google" id="ProtNLM"/>
    </source>
</evidence>
<dbReference type="EMBL" id="CP155620">
    <property type="protein sequence ID" value="XBJ28891.1"/>
    <property type="molecule type" value="Genomic_DNA"/>
</dbReference>
<keyword evidence="1" id="KW-0812">Transmembrane</keyword>
<keyword evidence="1" id="KW-0472">Membrane</keyword>
<reference evidence="2" key="1">
    <citation type="submission" date="2024-05" db="EMBL/GenBank/DDBJ databases">
        <title>Campylobacter coli isolated from environmental waters in Slovenia.</title>
        <authorList>
            <person name="Zautner A.E."/>
            <person name="Bunk B."/>
            <person name="Riedel T."/>
            <person name="Sproeer C."/>
        </authorList>
    </citation>
    <scope>NUCLEOTIDE SEQUENCE</scope>
    <source>
        <strain evidence="2">CCS1377</strain>
    </source>
</reference>
<name>A0AAU7E6R0_9BACT</name>
<dbReference type="RefSeq" id="WP_348518364.1">
    <property type="nucleotide sequence ID" value="NZ_CP155620.1"/>
</dbReference>
<evidence type="ECO:0000313" key="2">
    <source>
        <dbReference type="EMBL" id="XBJ28891.1"/>
    </source>
</evidence>
<feature type="transmembrane region" description="Helical" evidence="1">
    <location>
        <begin position="144"/>
        <end position="161"/>
    </location>
</feature>
<dbReference type="AlphaFoldDB" id="A0AAU7E6R0"/>
<feature type="transmembrane region" description="Helical" evidence="1">
    <location>
        <begin position="58"/>
        <end position="78"/>
    </location>
</feature>
<feature type="transmembrane region" description="Helical" evidence="1">
    <location>
        <begin position="6"/>
        <end position="25"/>
    </location>
</feature>
<feature type="transmembrane region" description="Helical" evidence="1">
    <location>
        <begin position="115"/>
        <end position="137"/>
    </location>
</feature>
<feature type="transmembrane region" description="Helical" evidence="1">
    <location>
        <begin position="32"/>
        <end position="52"/>
    </location>
</feature>
<proteinExistence type="predicted"/>
<organism evidence="2">
    <name type="scientific">Campylobacter sp. CCS1377</name>
    <dbReference type="NCBI Taxonomy" id="3158229"/>
    <lineage>
        <taxon>Bacteria</taxon>
        <taxon>Pseudomonadati</taxon>
        <taxon>Campylobacterota</taxon>
        <taxon>Epsilonproteobacteria</taxon>
        <taxon>Campylobacterales</taxon>
        <taxon>Campylobacteraceae</taxon>
        <taxon>Campylobacter</taxon>
    </lineage>
</organism>
<evidence type="ECO:0000256" key="1">
    <source>
        <dbReference type="SAM" id="Phobius"/>
    </source>
</evidence>
<gene>
    <name evidence="2" type="ORF">AAH949_07330</name>
</gene>
<protein>
    <recommendedName>
        <fullName evidence="3">GGDEF domain-containing protein</fullName>
    </recommendedName>
</protein>
<feature type="transmembrane region" description="Helical" evidence="1">
    <location>
        <begin position="85"/>
        <end position="103"/>
    </location>
</feature>
<sequence length="299" mass="34949">MFFLQSLSVFSFVFEILALFLSFYLKNTKIFFLALALLSFRLVYLYSCIYQAHLFVSLFLPFVFLLFIITQNGILVFDKINLNKIFILLFTLFLSFFLSKSTVFNGSLSSFELGIFHPISTISFLCFLAEILFLLFLNLRTKEWYLLAAFIASYIQFLFIPSLQASYFEFSSLIFVFYLGFKTYKNAFYDSSVGLKNYKALKRFCLGKEGMFLGILHFENLSSSFLKKMAKFIQTSLKTKVFFHQNQFICILKNEKDSEKLEKIKNTLLNSSLSKSENFNIHISVTKYEKSLEESLKEN</sequence>
<accession>A0AAU7E6R0</accession>